<dbReference type="Pfam" id="PF03572">
    <property type="entry name" value="Peptidase_S41"/>
    <property type="match status" value="1"/>
</dbReference>
<dbReference type="InterPro" id="IPR029045">
    <property type="entry name" value="ClpP/crotonase-like_dom_sf"/>
</dbReference>
<gene>
    <name evidence="3" type="ORF">SAMN02745166_01953</name>
</gene>
<dbReference type="PANTHER" id="PTHR32060">
    <property type="entry name" value="TAIL-SPECIFIC PROTEASE"/>
    <property type="match status" value="1"/>
</dbReference>
<feature type="region of interest" description="Disordered" evidence="1">
    <location>
        <begin position="344"/>
        <end position="369"/>
    </location>
</feature>
<dbReference type="STRING" id="48467.SAMN02745166_01953"/>
<dbReference type="SMART" id="SM00245">
    <property type="entry name" value="TSPc"/>
    <property type="match status" value="1"/>
</dbReference>
<dbReference type="AlphaFoldDB" id="A0A1T4XUK5"/>
<evidence type="ECO:0000256" key="1">
    <source>
        <dbReference type="SAM" id="MobiDB-lite"/>
    </source>
</evidence>
<dbReference type="CDD" id="cd06567">
    <property type="entry name" value="Peptidase_S41"/>
    <property type="match status" value="1"/>
</dbReference>
<dbReference type="GO" id="GO:0004175">
    <property type="term" value="F:endopeptidase activity"/>
    <property type="evidence" value="ECO:0007669"/>
    <property type="project" value="TreeGrafter"/>
</dbReference>
<accession>A0A1T4XUK5</accession>
<dbReference type="InterPro" id="IPR005151">
    <property type="entry name" value="Tail-specific_protease"/>
</dbReference>
<keyword evidence="4" id="KW-1185">Reference proteome</keyword>
<dbReference type="SUPFAM" id="SSF52096">
    <property type="entry name" value="ClpP/crotonase"/>
    <property type="match status" value="1"/>
</dbReference>
<sequence>MKTLMAWSLLAGIALADGESPSKVEGVSQSAVQSAFQILRSEYIRSGDLTFDELNRAAFQGLLERLDLGAELVSKVDAERPLTRHGVLAEMLTEQIAYLRPLGFAEDEPHRMKKLLTQYVAEKIPYLILDLRSAASPGTFETAAAMLDLFIPRGQLMFKLKQVGRDDPQLFIASHEPVWTKPLVVLVDGETCNLGETVAAVLQDRKQALLIGSKTRGATVRYETLPLDDQWKLRFARAEMLLEGDRSLFKKGISPDFPLDLAPAIKRQIFDGAGAVKDALFDHGRQRYNEAALIARKNPEIDSYIRRSSGEVLEDDRPAIRDTVLQRAVDMLNARTHLQETRLKWPAGKSRTGNSSAPTIKKAEPVTPP</sequence>
<dbReference type="Gene3D" id="3.90.226.10">
    <property type="entry name" value="2-enoyl-CoA Hydratase, Chain A, domain 1"/>
    <property type="match status" value="1"/>
</dbReference>
<dbReference type="RefSeq" id="WP_078813131.1">
    <property type="nucleotide sequence ID" value="NZ_FUYE01000005.1"/>
</dbReference>
<name>A0A1T4XUK5_9BACT</name>
<dbReference type="GO" id="GO:0006508">
    <property type="term" value="P:proteolysis"/>
    <property type="evidence" value="ECO:0007669"/>
    <property type="project" value="InterPro"/>
</dbReference>
<proteinExistence type="predicted"/>
<organism evidence="3 4">
    <name type="scientific">Prosthecobacter debontii</name>
    <dbReference type="NCBI Taxonomy" id="48467"/>
    <lineage>
        <taxon>Bacteria</taxon>
        <taxon>Pseudomonadati</taxon>
        <taxon>Verrucomicrobiota</taxon>
        <taxon>Verrucomicrobiia</taxon>
        <taxon>Verrucomicrobiales</taxon>
        <taxon>Verrucomicrobiaceae</taxon>
        <taxon>Prosthecobacter</taxon>
    </lineage>
</organism>
<evidence type="ECO:0000313" key="3">
    <source>
        <dbReference type="EMBL" id="SKA92765.1"/>
    </source>
</evidence>
<dbReference type="OrthoDB" id="183613at2"/>
<dbReference type="GO" id="GO:0008236">
    <property type="term" value="F:serine-type peptidase activity"/>
    <property type="evidence" value="ECO:0007669"/>
    <property type="project" value="InterPro"/>
</dbReference>
<dbReference type="EMBL" id="FUYE01000005">
    <property type="protein sequence ID" value="SKA92765.1"/>
    <property type="molecule type" value="Genomic_DNA"/>
</dbReference>
<reference evidence="4" key="1">
    <citation type="submission" date="2017-02" db="EMBL/GenBank/DDBJ databases">
        <authorList>
            <person name="Varghese N."/>
            <person name="Submissions S."/>
        </authorList>
    </citation>
    <scope>NUCLEOTIDE SEQUENCE [LARGE SCALE GENOMIC DNA]</scope>
    <source>
        <strain evidence="4">ATCC 700200</strain>
    </source>
</reference>
<dbReference type="Proteomes" id="UP000190774">
    <property type="component" value="Unassembled WGS sequence"/>
</dbReference>
<dbReference type="PANTHER" id="PTHR32060:SF22">
    <property type="entry name" value="CARBOXYL-TERMINAL-PROCESSING PEPTIDASE 3, CHLOROPLASTIC"/>
    <property type="match status" value="1"/>
</dbReference>
<evidence type="ECO:0000259" key="2">
    <source>
        <dbReference type="SMART" id="SM00245"/>
    </source>
</evidence>
<feature type="domain" description="Tail specific protease" evidence="2">
    <location>
        <begin position="75"/>
        <end position="260"/>
    </location>
</feature>
<evidence type="ECO:0000313" key="4">
    <source>
        <dbReference type="Proteomes" id="UP000190774"/>
    </source>
</evidence>
<protein>
    <submittedName>
        <fullName evidence="3">Peptidase family S41</fullName>
    </submittedName>
</protein>